<keyword evidence="4" id="KW-1185">Reference proteome</keyword>
<gene>
    <name evidence="2" type="ORF">EDS130_LOCUS30183</name>
    <name evidence="3" type="ORF">XAT740_LOCUS46481</name>
</gene>
<evidence type="ECO:0000313" key="2">
    <source>
        <dbReference type="EMBL" id="CAF1292855.1"/>
    </source>
</evidence>
<organism evidence="2 5">
    <name type="scientific">Adineta ricciae</name>
    <name type="common">Rotifer</name>
    <dbReference type="NCBI Taxonomy" id="249248"/>
    <lineage>
        <taxon>Eukaryota</taxon>
        <taxon>Metazoa</taxon>
        <taxon>Spiralia</taxon>
        <taxon>Gnathifera</taxon>
        <taxon>Rotifera</taxon>
        <taxon>Eurotatoria</taxon>
        <taxon>Bdelloidea</taxon>
        <taxon>Adinetida</taxon>
        <taxon>Adinetidae</taxon>
        <taxon>Adineta</taxon>
    </lineage>
</organism>
<dbReference type="EMBL" id="CAJNOR010006252">
    <property type="protein sequence ID" value="CAF1590264.1"/>
    <property type="molecule type" value="Genomic_DNA"/>
</dbReference>
<dbReference type="InterPro" id="IPR000182">
    <property type="entry name" value="GNAT_dom"/>
</dbReference>
<comment type="caution">
    <text evidence="2">The sequence shown here is derived from an EMBL/GenBank/DDBJ whole genome shotgun (WGS) entry which is preliminary data.</text>
</comment>
<dbReference type="EMBL" id="CAJNOJ010000209">
    <property type="protein sequence ID" value="CAF1292855.1"/>
    <property type="molecule type" value="Genomic_DNA"/>
</dbReference>
<name>A0A815DF72_ADIRI</name>
<accession>A0A815DF72</accession>
<dbReference type="SUPFAM" id="SSF55729">
    <property type="entry name" value="Acyl-CoA N-acyltransferases (Nat)"/>
    <property type="match status" value="1"/>
</dbReference>
<dbReference type="Proteomes" id="UP000663852">
    <property type="component" value="Unassembled WGS sequence"/>
</dbReference>
<evidence type="ECO:0000313" key="5">
    <source>
        <dbReference type="Proteomes" id="UP000663852"/>
    </source>
</evidence>
<proteinExistence type="predicted"/>
<evidence type="ECO:0000313" key="3">
    <source>
        <dbReference type="EMBL" id="CAF1590264.1"/>
    </source>
</evidence>
<sequence>MTDAHTSRQGHVFDDYSNSDVNLFFASYEDIKDLCKIINWAYRGKPSSSSSQEPYSGWVGEQHLLSGDRITSEQLRELIDDETNTIILVAKLKTPSGLEIVGCCKVNRFARNLQVNAEDGKDASVEFGLHAVDPDYQSQGIGKLLYNGAMRIAKEHFNAKRVYLYVISSKQNQIDWHLRQGFVDTKQTAPFPFDDTNRFKAKVNPDEIKFTILVKYLP</sequence>
<dbReference type="Pfam" id="PF00583">
    <property type="entry name" value="Acetyltransf_1"/>
    <property type="match status" value="1"/>
</dbReference>
<reference evidence="2" key="1">
    <citation type="submission" date="2021-02" db="EMBL/GenBank/DDBJ databases">
        <authorList>
            <person name="Nowell W R."/>
        </authorList>
    </citation>
    <scope>NUCLEOTIDE SEQUENCE</scope>
</reference>
<dbReference type="AlphaFoldDB" id="A0A815DF72"/>
<dbReference type="Gene3D" id="3.40.630.30">
    <property type="match status" value="1"/>
</dbReference>
<feature type="domain" description="N-acetyltransferase" evidence="1">
    <location>
        <begin position="21"/>
        <end position="218"/>
    </location>
</feature>
<dbReference type="CDD" id="cd04301">
    <property type="entry name" value="NAT_SF"/>
    <property type="match status" value="1"/>
</dbReference>
<dbReference type="InterPro" id="IPR016181">
    <property type="entry name" value="Acyl_CoA_acyltransferase"/>
</dbReference>
<protein>
    <recommendedName>
        <fullName evidence="1">N-acetyltransferase domain-containing protein</fullName>
    </recommendedName>
</protein>
<evidence type="ECO:0000259" key="1">
    <source>
        <dbReference type="PROSITE" id="PS51186"/>
    </source>
</evidence>
<evidence type="ECO:0000313" key="4">
    <source>
        <dbReference type="Proteomes" id="UP000663828"/>
    </source>
</evidence>
<dbReference type="GO" id="GO:0016747">
    <property type="term" value="F:acyltransferase activity, transferring groups other than amino-acyl groups"/>
    <property type="evidence" value="ECO:0007669"/>
    <property type="project" value="InterPro"/>
</dbReference>
<dbReference type="PROSITE" id="PS51186">
    <property type="entry name" value="GNAT"/>
    <property type="match status" value="1"/>
</dbReference>
<dbReference type="Proteomes" id="UP000663828">
    <property type="component" value="Unassembled WGS sequence"/>
</dbReference>
<dbReference type="OrthoDB" id="5689at2759"/>